<sequence length="180" mass="20321">MESNLVDRISVLNVSNSHKQDRSETPMSEFQSKPSDHDDAPHDRLRQEQPKKEEPEPSQNITPDHINTPAKQDRKTPPFPVEDESSTNDKDVVDDDDDGFKTPTSLEHKIPPMTECPPAPGKPKRFLKRKVSSRSPSPPPPAARRKVQFTTAQLDMIFWSTFPSPRMGAPKSRKADDQSD</sequence>
<proteinExistence type="predicted"/>
<dbReference type="Proteomes" id="UP000290289">
    <property type="component" value="Chromosome 4"/>
</dbReference>
<evidence type="ECO:0000313" key="5">
    <source>
        <dbReference type="Proteomes" id="UP000290289"/>
    </source>
</evidence>
<name>A0A498K253_MALDO</name>
<gene>
    <name evidence="4" type="ORF">DVH24_026780</name>
</gene>
<keyword evidence="5" id="KW-1185">Reference proteome</keyword>
<feature type="compositionally biased region" description="Basic residues" evidence="3">
    <location>
        <begin position="122"/>
        <end position="132"/>
    </location>
</feature>
<dbReference type="AlphaFoldDB" id="A0A498K253"/>
<protein>
    <submittedName>
        <fullName evidence="4">Uncharacterized protein</fullName>
    </submittedName>
</protein>
<dbReference type="PANTHER" id="PTHR33142">
    <property type="entry name" value="CYCLIN-DEPENDENT PROTEIN KINASE INHIBITOR SMR13"/>
    <property type="match status" value="1"/>
</dbReference>
<dbReference type="GO" id="GO:0004860">
    <property type="term" value="F:protein kinase inhibitor activity"/>
    <property type="evidence" value="ECO:0007669"/>
    <property type="project" value="UniProtKB-KW"/>
</dbReference>
<evidence type="ECO:0000256" key="3">
    <source>
        <dbReference type="SAM" id="MobiDB-lite"/>
    </source>
</evidence>
<reference evidence="4 5" key="1">
    <citation type="submission" date="2018-10" db="EMBL/GenBank/DDBJ databases">
        <title>A high-quality apple genome assembly.</title>
        <authorList>
            <person name="Hu J."/>
        </authorList>
    </citation>
    <scope>NUCLEOTIDE SEQUENCE [LARGE SCALE GENOMIC DNA]</scope>
    <source>
        <strain evidence="5">cv. HFTH1</strain>
        <tissue evidence="4">Young leaf</tissue>
    </source>
</reference>
<organism evidence="4 5">
    <name type="scientific">Malus domestica</name>
    <name type="common">Apple</name>
    <name type="synonym">Pyrus malus</name>
    <dbReference type="NCBI Taxonomy" id="3750"/>
    <lineage>
        <taxon>Eukaryota</taxon>
        <taxon>Viridiplantae</taxon>
        <taxon>Streptophyta</taxon>
        <taxon>Embryophyta</taxon>
        <taxon>Tracheophyta</taxon>
        <taxon>Spermatophyta</taxon>
        <taxon>Magnoliopsida</taxon>
        <taxon>eudicotyledons</taxon>
        <taxon>Gunneridae</taxon>
        <taxon>Pentapetalae</taxon>
        <taxon>rosids</taxon>
        <taxon>fabids</taxon>
        <taxon>Rosales</taxon>
        <taxon>Rosaceae</taxon>
        <taxon>Amygdaloideae</taxon>
        <taxon>Maleae</taxon>
        <taxon>Malus</taxon>
    </lineage>
</organism>
<keyword evidence="1" id="KW-0649">Protein kinase inhibitor</keyword>
<dbReference type="GO" id="GO:0032875">
    <property type="term" value="P:regulation of DNA endoreduplication"/>
    <property type="evidence" value="ECO:0007669"/>
    <property type="project" value="InterPro"/>
</dbReference>
<feature type="region of interest" description="Disordered" evidence="3">
    <location>
        <begin position="1"/>
        <end position="146"/>
    </location>
</feature>
<evidence type="ECO:0000256" key="1">
    <source>
        <dbReference type="ARBA" id="ARBA00023013"/>
    </source>
</evidence>
<keyword evidence="2" id="KW-0131">Cell cycle</keyword>
<dbReference type="PANTHER" id="PTHR33142:SF65">
    <property type="entry name" value="CYCLIN-DEPENDENT PROTEIN KINASE INHIBITOR SMR2-LIKE"/>
    <property type="match status" value="1"/>
</dbReference>
<accession>A0A498K253</accession>
<dbReference type="InterPro" id="IPR040389">
    <property type="entry name" value="SMR"/>
</dbReference>
<dbReference type="GO" id="GO:0005634">
    <property type="term" value="C:nucleus"/>
    <property type="evidence" value="ECO:0007669"/>
    <property type="project" value="TreeGrafter"/>
</dbReference>
<feature type="compositionally biased region" description="Basic and acidic residues" evidence="3">
    <location>
        <begin position="34"/>
        <end position="55"/>
    </location>
</feature>
<comment type="caution">
    <text evidence="4">The sequence shown here is derived from an EMBL/GenBank/DDBJ whole genome shotgun (WGS) entry which is preliminary data.</text>
</comment>
<feature type="region of interest" description="Disordered" evidence="3">
    <location>
        <begin position="160"/>
        <end position="180"/>
    </location>
</feature>
<feature type="compositionally biased region" description="Acidic residues" evidence="3">
    <location>
        <begin position="81"/>
        <end position="98"/>
    </location>
</feature>
<dbReference type="EMBL" id="RDQH01000330">
    <property type="protein sequence ID" value="RXI02250.1"/>
    <property type="molecule type" value="Genomic_DNA"/>
</dbReference>
<evidence type="ECO:0000313" key="4">
    <source>
        <dbReference type="EMBL" id="RXI02250.1"/>
    </source>
</evidence>
<evidence type="ECO:0000256" key="2">
    <source>
        <dbReference type="ARBA" id="ARBA00023306"/>
    </source>
</evidence>
<dbReference type="OrthoDB" id="1933617at2759"/>